<accession>B4GUR9</accession>
<dbReference type="GO" id="GO:0042302">
    <property type="term" value="F:structural constituent of cuticle"/>
    <property type="evidence" value="ECO:0007669"/>
    <property type="project" value="UniProtKB-KW"/>
</dbReference>
<reference evidence="4 5" key="1">
    <citation type="journal article" date="2007" name="Nature">
        <title>Evolution of genes and genomes on the Drosophila phylogeny.</title>
        <authorList>
            <consortium name="Drosophila 12 Genomes Consortium"/>
            <person name="Clark A.G."/>
            <person name="Eisen M.B."/>
            <person name="Smith D.R."/>
            <person name="Bergman C.M."/>
            <person name="Oliver B."/>
            <person name="Markow T.A."/>
            <person name="Kaufman T.C."/>
            <person name="Kellis M."/>
            <person name="Gelbart W."/>
            <person name="Iyer V.N."/>
            <person name="Pollard D.A."/>
            <person name="Sackton T.B."/>
            <person name="Larracuente A.M."/>
            <person name="Singh N.D."/>
            <person name="Abad J.P."/>
            <person name="Abt D.N."/>
            <person name="Adryan B."/>
            <person name="Aguade M."/>
            <person name="Akashi H."/>
            <person name="Anderson W.W."/>
            <person name="Aquadro C.F."/>
            <person name="Ardell D.H."/>
            <person name="Arguello R."/>
            <person name="Artieri C.G."/>
            <person name="Barbash D.A."/>
            <person name="Barker D."/>
            <person name="Barsanti P."/>
            <person name="Batterham P."/>
            <person name="Batzoglou S."/>
            <person name="Begun D."/>
            <person name="Bhutkar A."/>
            <person name="Blanco E."/>
            <person name="Bosak S.A."/>
            <person name="Bradley R.K."/>
            <person name="Brand A.D."/>
            <person name="Brent M.R."/>
            <person name="Brooks A.N."/>
            <person name="Brown R.H."/>
            <person name="Butlin R.K."/>
            <person name="Caggese C."/>
            <person name="Calvi B.R."/>
            <person name="Bernardo de Carvalho A."/>
            <person name="Caspi A."/>
            <person name="Castrezana S."/>
            <person name="Celniker S.E."/>
            <person name="Chang J.L."/>
            <person name="Chapple C."/>
            <person name="Chatterji S."/>
            <person name="Chinwalla A."/>
            <person name="Civetta A."/>
            <person name="Clifton S.W."/>
            <person name="Comeron J.M."/>
            <person name="Costello J.C."/>
            <person name="Coyne J.A."/>
            <person name="Daub J."/>
            <person name="David R.G."/>
            <person name="Delcher A.L."/>
            <person name="Delehaunty K."/>
            <person name="Do C.B."/>
            <person name="Ebling H."/>
            <person name="Edwards K."/>
            <person name="Eickbush T."/>
            <person name="Evans J.D."/>
            <person name="Filipski A."/>
            <person name="Findeiss S."/>
            <person name="Freyhult E."/>
            <person name="Fulton L."/>
            <person name="Fulton R."/>
            <person name="Garcia A.C."/>
            <person name="Gardiner A."/>
            <person name="Garfield D.A."/>
            <person name="Garvin B.E."/>
            <person name="Gibson G."/>
            <person name="Gilbert D."/>
            <person name="Gnerre S."/>
            <person name="Godfrey J."/>
            <person name="Good R."/>
            <person name="Gotea V."/>
            <person name="Gravely B."/>
            <person name="Greenberg A.J."/>
            <person name="Griffiths-Jones S."/>
            <person name="Gross S."/>
            <person name="Guigo R."/>
            <person name="Gustafson E.A."/>
            <person name="Haerty W."/>
            <person name="Hahn M.W."/>
            <person name="Halligan D.L."/>
            <person name="Halpern A.L."/>
            <person name="Halter G.M."/>
            <person name="Han M.V."/>
            <person name="Heger A."/>
            <person name="Hillier L."/>
            <person name="Hinrichs A.S."/>
            <person name="Holmes I."/>
            <person name="Hoskins R.A."/>
            <person name="Hubisz M.J."/>
            <person name="Hultmark D."/>
            <person name="Huntley M.A."/>
            <person name="Jaffe D.B."/>
            <person name="Jagadeeshan S."/>
            <person name="Jeck W.R."/>
            <person name="Johnson J."/>
            <person name="Jones C.D."/>
            <person name="Jordan W.C."/>
            <person name="Karpen G.H."/>
            <person name="Kataoka E."/>
            <person name="Keightley P.D."/>
            <person name="Kheradpour P."/>
            <person name="Kirkness E.F."/>
            <person name="Koerich L.B."/>
            <person name="Kristiansen K."/>
            <person name="Kudrna D."/>
            <person name="Kulathinal R.J."/>
            <person name="Kumar S."/>
            <person name="Kwok R."/>
            <person name="Lander E."/>
            <person name="Langley C.H."/>
            <person name="Lapoint R."/>
            <person name="Lazzaro B.P."/>
            <person name="Lee S.J."/>
            <person name="Levesque L."/>
            <person name="Li R."/>
            <person name="Lin C.F."/>
            <person name="Lin M.F."/>
            <person name="Lindblad-Toh K."/>
            <person name="Llopart A."/>
            <person name="Long M."/>
            <person name="Low L."/>
            <person name="Lozovsky E."/>
            <person name="Lu J."/>
            <person name="Luo M."/>
            <person name="Machado C.A."/>
            <person name="Makalowski W."/>
            <person name="Marzo M."/>
            <person name="Matsuda M."/>
            <person name="Matzkin L."/>
            <person name="McAllister B."/>
            <person name="McBride C.S."/>
            <person name="McKernan B."/>
            <person name="McKernan K."/>
            <person name="Mendez-Lago M."/>
            <person name="Minx P."/>
            <person name="Mollenhauer M.U."/>
            <person name="Montooth K."/>
            <person name="Mount S.M."/>
            <person name="Mu X."/>
            <person name="Myers E."/>
            <person name="Negre B."/>
            <person name="Newfeld S."/>
            <person name="Nielsen R."/>
            <person name="Noor M.A."/>
            <person name="O'Grady P."/>
            <person name="Pachter L."/>
            <person name="Papaceit M."/>
            <person name="Parisi M.J."/>
            <person name="Parisi M."/>
            <person name="Parts L."/>
            <person name="Pedersen J.S."/>
            <person name="Pesole G."/>
            <person name="Phillippy A.M."/>
            <person name="Ponting C.P."/>
            <person name="Pop M."/>
            <person name="Porcelli D."/>
            <person name="Powell J.R."/>
            <person name="Prohaska S."/>
            <person name="Pruitt K."/>
            <person name="Puig M."/>
            <person name="Quesneville H."/>
            <person name="Ram K.R."/>
            <person name="Rand D."/>
            <person name="Rasmussen M.D."/>
            <person name="Reed L.K."/>
            <person name="Reenan R."/>
            <person name="Reily A."/>
            <person name="Remington K.A."/>
            <person name="Rieger T.T."/>
            <person name="Ritchie M.G."/>
            <person name="Robin C."/>
            <person name="Rogers Y.H."/>
            <person name="Rohde C."/>
            <person name="Rozas J."/>
            <person name="Rubenfield M.J."/>
            <person name="Ruiz A."/>
            <person name="Russo S."/>
            <person name="Salzberg S.L."/>
            <person name="Sanchez-Gracia A."/>
            <person name="Saranga D.J."/>
            <person name="Sato H."/>
            <person name="Schaeffer S.W."/>
            <person name="Schatz M.C."/>
            <person name="Schlenke T."/>
            <person name="Schwartz R."/>
            <person name="Segarra C."/>
            <person name="Singh R.S."/>
            <person name="Sirot L."/>
            <person name="Sirota M."/>
            <person name="Sisneros N.B."/>
            <person name="Smith C.D."/>
            <person name="Smith T.F."/>
            <person name="Spieth J."/>
            <person name="Stage D.E."/>
            <person name="Stark A."/>
            <person name="Stephan W."/>
            <person name="Strausberg R.L."/>
            <person name="Strempel S."/>
            <person name="Sturgill D."/>
            <person name="Sutton G."/>
            <person name="Sutton G.G."/>
            <person name="Tao W."/>
            <person name="Teichmann S."/>
            <person name="Tobari Y.N."/>
            <person name="Tomimura Y."/>
            <person name="Tsolas J.M."/>
            <person name="Valente V.L."/>
            <person name="Venter E."/>
            <person name="Venter J.C."/>
            <person name="Vicario S."/>
            <person name="Vieira F.G."/>
            <person name="Vilella A.J."/>
            <person name="Villasante A."/>
            <person name="Walenz B."/>
            <person name="Wang J."/>
            <person name="Wasserman M."/>
            <person name="Watts T."/>
            <person name="Wilson D."/>
            <person name="Wilson R.K."/>
            <person name="Wing R.A."/>
            <person name="Wolfner M.F."/>
            <person name="Wong A."/>
            <person name="Wong G.K."/>
            <person name="Wu C.I."/>
            <person name="Wu G."/>
            <person name="Yamamoto D."/>
            <person name="Yang H.P."/>
            <person name="Yang S.P."/>
            <person name="Yorke J.A."/>
            <person name="Yoshida K."/>
            <person name="Zdobnov E."/>
            <person name="Zhang P."/>
            <person name="Zhang Y."/>
            <person name="Zimin A.V."/>
            <person name="Baldwin J."/>
            <person name="Abdouelleil A."/>
            <person name="Abdulkadir J."/>
            <person name="Abebe A."/>
            <person name="Abera B."/>
            <person name="Abreu J."/>
            <person name="Acer S.C."/>
            <person name="Aftuck L."/>
            <person name="Alexander A."/>
            <person name="An P."/>
            <person name="Anderson E."/>
            <person name="Anderson S."/>
            <person name="Arachi H."/>
            <person name="Azer M."/>
            <person name="Bachantsang P."/>
            <person name="Barry A."/>
            <person name="Bayul T."/>
            <person name="Berlin A."/>
            <person name="Bessette D."/>
            <person name="Bloom T."/>
            <person name="Blye J."/>
            <person name="Boguslavskiy L."/>
            <person name="Bonnet C."/>
            <person name="Boukhgalter B."/>
            <person name="Bourzgui I."/>
            <person name="Brown A."/>
            <person name="Cahill P."/>
            <person name="Channer S."/>
            <person name="Cheshatsang Y."/>
            <person name="Chuda L."/>
            <person name="Citroen M."/>
            <person name="Collymore A."/>
            <person name="Cooke P."/>
            <person name="Costello M."/>
            <person name="D'Aco K."/>
            <person name="Daza R."/>
            <person name="De Haan G."/>
            <person name="DeGray S."/>
            <person name="DeMaso C."/>
            <person name="Dhargay N."/>
            <person name="Dooley K."/>
            <person name="Dooley E."/>
            <person name="Doricent M."/>
            <person name="Dorje P."/>
            <person name="Dorjee K."/>
            <person name="Dupes A."/>
            <person name="Elong R."/>
            <person name="Falk J."/>
            <person name="Farina A."/>
            <person name="Faro S."/>
            <person name="Ferguson D."/>
            <person name="Fisher S."/>
            <person name="Foley C.D."/>
            <person name="Franke A."/>
            <person name="Friedrich D."/>
            <person name="Gadbois L."/>
            <person name="Gearin G."/>
            <person name="Gearin C.R."/>
            <person name="Giannoukos G."/>
            <person name="Goode T."/>
            <person name="Graham J."/>
            <person name="Grandbois E."/>
            <person name="Grewal S."/>
            <person name="Gyaltsen K."/>
            <person name="Hafez N."/>
            <person name="Hagos B."/>
            <person name="Hall J."/>
            <person name="Henson C."/>
            <person name="Hollinger A."/>
            <person name="Honan T."/>
            <person name="Huard M.D."/>
            <person name="Hughes L."/>
            <person name="Hurhula B."/>
            <person name="Husby M.E."/>
            <person name="Kamat A."/>
            <person name="Kanga B."/>
            <person name="Kashin S."/>
            <person name="Khazanovich D."/>
            <person name="Kisner P."/>
            <person name="Lance K."/>
            <person name="Lara M."/>
            <person name="Lee W."/>
            <person name="Lennon N."/>
            <person name="Letendre F."/>
            <person name="LeVine R."/>
            <person name="Lipovsky A."/>
            <person name="Liu X."/>
            <person name="Liu J."/>
            <person name="Liu S."/>
            <person name="Lokyitsang T."/>
            <person name="Lokyitsang Y."/>
            <person name="Lubonja R."/>
            <person name="Lui A."/>
            <person name="MacDonald P."/>
            <person name="Magnisalis V."/>
            <person name="Maru K."/>
            <person name="Matthews C."/>
            <person name="McCusker W."/>
            <person name="McDonough S."/>
            <person name="Mehta T."/>
            <person name="Meldrim J."/>
            <person name="Meneus L."/>
            <person name="Mihai O."/>
            <person name="Mihalev A."/>
            <person name="Mihova T."/>
            <person name="Mittelman R."/>
            <person name="Mlenga V."/>
            <person name="Montmayeur A."/>
            <person name="Mulrain L."/>
            <person name="Navidi A."/>
            <person name="Naylor J."/>
            <person name="Negash T."/>
            <person name="Nguyen T."/>
            <person name="Nguyen N."/>
            <person name="Nicol R."/>
            <person name="Norbu C."/>
            <person name="Norbu N."/>
            <person name="Novod N."/>
            <person name="O'Neill B."/>
            <person name="Osman S."/>
            <person name="Markiewicz E."/>
            <person name="Oyono O.L."/>
            <person name="Patti C."/>
            <person name="Phunkhang P."/>
            <person name="Pierre F."/>
            <person name="Priest M."/>
            <person name="Raghuraman S."/>
            <person name="Rege F."/>
            <person name="Reyes R."/>
            <person name="Rise C."/>
            <person name="Rogov P."/>
            <person name="Ross K."/>
            <person name="Ryan E."/>
            <person name="Settipalli S."/>
            <person name="Shea T."/>
            <person name="Sherpa N."/>
            <person name="Shi L."/>
            <person name="Shih D."/>
            <person name="Sparrow T."/>
            <person name="Spaulding J."/>
            <person name="Stalker J."/>
            <person name="Stange-Thomann N."/>
            <person name="Stavropoulos S."/>
            <person name="Stone C."/>
            <person name="Strader C."/>
            <person name="Tesfaye S."/>
            <person name="Thomson T."/>
            <person name="Thoulutsang Y."/>
            <person name="Thoulutsang D."/>
            <person name="Topham K."/>
            <person name="Topping I."/>
            <person name="Tsamla T."/>
            <person name="Vassiliev H."/>
            <person name="Vo A."/>
            <person name="Wangchuk T."/>
            <person name="Wangdi T."/>
            <person name="Weiand M."/>
            <person name="Wilkinson J."/>
            <person name="Wilson A."/>
            <person name="Yadav S."/>
            <person name="Young G."/>
            <person name="Yu Q."/>
            <person name="Zembek L."/>
            <person name="Zhong D."/>
            <person name="Zimmer A."/>
            <person name="Zwirko Z."/>
            <person name="Jaffe D.B."/>
            <person name="Alvarez P."/>
            <person name="Brockman W."/>
            <person name="Butler J."/>
            <person name="Chin C."/>
            <person name="Gnerre S."/>
            <person name="Grabherr M."/>
            <person name="Kleber M."/>
            <person name="Mauceli E."/>
            <person name="MacCallum I."/>
        </authorList>
    </citation>
    <scope>NUCLEOTIDE SEQUENCE [LARGE SCALE GENOMIC DNA]</scope>
    <source>
        <strain evidence="5">MSH-3 / Tucson 14011-0111.49</strain>
    </source>
</reference>
<dbReference type="Proteomes" id="UP000008744">
    <property type="component" value="Unassembled WGS sequence"/>
</dbReference>
<dbReference type="InterPro" id="IPR022727">
    <property type="entry name" value="Cuticle_C1"/>
</dbReference>
<organism evidence="5">
    <name type="scientific">Drosophila persimilis</name>
    <name type="common">Fruit fly</name>
    <dbReference type="NCBI Taxonomy" id="7234"/>
    <lineage>
        <taxon>Eukaryota</taxon>
        <taxon>Metazoa</taxon>
        <taxon>Ecdysozoa</taxon>
        <taxon>Arthropoda</taxon>
        <taxon>Hexapoda</taxon>
        <taxon>Insecta</taxon>
        <taxon>Pterygota</taxon>
        <taxon>Neoptera</taxon>
        <taxon>Endopterygota</taxon>
        <taxon>Diptera</taxon>
        <taxon>Brachycera</taxon>
        <taxon>Muscomorpha</taxon>
        <taxon>Ephydroidea</taxon>
        <taxon>Drosophilidae</taxon>
        <taxon>Drosophila</taxon>
        <taxon>Sophophora</taxon>
    </lineage>
</organism>
<feature type="signal peptide" evidence="3">
    <location>
        <begin position="1"/>
        <end position="21"/>
    </location>
</feature>
<proteinExistence type="predicted"/>
<dbReference type="HOGENOM" id="CLU_073178_1_0_1"/>
<evidence type="ECO:0000256" key="3">
    <source>
        <dbReference type="SAM" id="SignalP"/>
    </source>
</evidence>
<keyword evidence="2" id="KW-0677">Repeat</keyword>
<dbReference type="EMBL" id="CH479191">
    <property type="protein sequence ID" value="EDW26352.1"/>
    <property type="molecule type" value="Genomic_DNA"/>
</dbReference>
<dbReference type="OrthoDB" id="6630852at2759"/>
<sequence>MAHQFLSFAASLLLILAPAWAGIIAQPTIGYYGDEHAVAHTQQNVVRSFDGTVSHYAKSVATPYSQVHKQDTRISNNVYQPAIAKTVTYAAPAQAAVYNHHAHPEPQLFTQAAPQAAVYHQAAPVANVYHQEAPQAAVYHQAAPQASVYHQAAPQASVYHQAQPAVIHYSPAESVSHMSFDGFGTHWGF</sequence>
<gene>
    <name evidence="4" type="primary">Dper\GL24198</name>
    <name evidence="4" type="ORF">Dper_GL24198</name>
</gene>
<dbReference type="PANTHER" id="PTHR39068">
    <property type="entry name" value="LARVAL/PUPAL CUTICLE PROTEIN H1C-LIKE PROTEIN-RELATED"/>
    <property type="match status" value="1"/>
</dbReference>
<name>B4GUR9_DROPE</name>
<dbReference type="STRING" id="7234.B4GUR9"/>
<feature type="chain" id="PRO_5002807269" evidence="3">
    <location>
        <begin position="22"/>
        <end position="189"/>
    </location>
</feature>
<keyword evidence="5" id="KW-1185">Reference proteome</keyword>
<evidence type="ECO:0000313" key="5">
    <source>
        <dbReference type="Proteomes" id="UP000008744"/>
    </source>
</evidence>
<dbReference type="PANTHER" id="PTHR39068:SF2">
    <property type="entry name" value="MIP24391P"/>
    <property type="match status" value="1"/>
</dbReference>
<dbReference type="PhylomeDB" id="B4GUR9"/>
<keyword evidence="3" id="KW-0732">Signal</keyword>
<dbReference type="AlphaFoldDB" id="B4GUR9"/>
<evidence type="ECO:0000256" key="1">
    <source>
        <dbReference type="ARBA" id="ARBA00022460"/>
    </source>
</evidence>
<dbReference type="KEGG" id="dpe:6597170"/>
<evidence type="ECO:0000313" key="4">
    <source>
        <dbReference type="EMBL" id="EDW26352.1"/>
    </source>
</evidence>
<keyword evidence="1" id="KW-0193">Cuticle</keyword>
<dbReference type="eggNOG" id="ENOG502SQRW">
    <property type="taxonomic scope" value="Eukaryota"/>
</dbReference>
<evidence type="ECO:0000256" key="2">
    <source>
        <dbReference type="ARBA" id="ARBA00022737"/>
    </source>
</evidence>
<dbReference type="OMA" id="TPSVYHQ"/>
<protein>
    <submittedName>
        <fullName evidence="4">GL24198</fullName>
    </submittedName>
</protein>
<dbReference type="Pfam" id="PF11018">
    <property type="entry name" value="Cuticle_3"/>
    <property type="match status" value="1"/>
</dbReference>